<dbReference type="Proteomes" id="UP000612808">
    <property type="component" value="Unassembled WGS sequence"/>
</dbReference>
<proteinExistence type="predicted"/>
<evidence type="ECO:0000313" key="1">
    <source>
        <dbReference type="EMBL" id="GID15959.1"/>
    </source>
</evidence>
<dbReference type="AlphaFoldDB" id="A0A8J3NHH2"/>
<reference evidence="1" key="1">
    <citation type="submission" date="2021-01" db="EMBL/GenBank/DDBJ databases">
        <title>Whole genome shotgun sequence of Actinocatenispora rupis NBRC 107355.</title>
        <authorList>
            <person name="Komaki H."/>
            <person name="Tamura T."/>
        </authorList>
    </citation>
    <scope>NUCLEOTIDE SEQUENCE</scope>
    <source>
        <strain evidence="1">NBRC 107355</strain>
    </source>
</reference>
<dbReference type="RefSeq" id="WP_203664500.1">
    <property type="nucleotide sequence ID" value="NZ_BAAAZM010000001.1"/>
</dbReference>
<name>A0A8J3NHH2_9ACTN</name>
<protein>
    <submittedName>
        <fullName evidence="1">Uncharacterized protein</fullName>
    </submittedName>
</protein>
<dbReference type="EMBL" id="BOMB01000050">
    <property type="protein sequence ID" value="GID15959.1"/>
    <property type="molecule type" value="Genomic_DNA"/>
</dbReference>
<comment type="caution">
    <text evidence="1">The sequence shown here is derived from an EMBL/GenBank/DDBJ whole genome shotgun (WGS) entry which is preliminary data.</text>
</comment>
<organism evidence="1 2">
    <name type="scientific">Actinocatenispora rupis</name>
    <dbReference type="NCBI Taxonomy" id="519421"/>
    <lineage>
        <taxon>Bacteria</taxon>
        <taxon>Bacillati</taxon>
        <taxon>Actinomycetota</taxon>
        <taxon>Actinomycetes</taxon>
        <taxon>Micromonosporales</taxon>
        <taxon>Micromonosporaceae</taxon>
        <taxon>Actinocatenispora</taxon>
    </lineage>
</organism>
<keyword evidence="2" id="KW-1185">Reference proteome</keyword>
<gene>
    <name evidence="1" type="ORF">Aru02nite_68480</name>
</gene>
<accession>A0A8J3NHH2</accession>
<evidence type="ECO:0000313" key="2">
    <source>
        <dbReference type="Proteomes" id="UP000612808"/>
    </source>
</evidence>
<sequence>MIEGVLVAESLRDGGVLDGLPLRLTRVTRSRTGSATAAQPTHWTLLYVAAPDDCAEALAAALAGCLAPEGGWYCDFGTGTEKFVVFADRVFRYARGDRAAGDRAREYARSVGVPGPQLDWAD</sequence>